<evidence type="ECO:0000313" key="2">
    <source>
        <dbReference type="EMBL" id="KKR40817.1"/>
    </source>
</evidence>
<feature type="transmembrane region" description="Helical" evidence="1">
    <location>
        <begin position="12"/>
        <end position="32"/>
    </location>
</feature>
<reference evidence="2 3" key="1">
    <citation type="journal article" date="2015" name="Nature">
        <title>rRNA introns, odd ribosomes, and small enigmatic genomes across a large radiation of phyla.</title>
        <authorList>
            <person name="Brown C.T."/>
            <person name="Hug L.A."/>
            <person name="Thomas B.C."/>
            <person name="Sharon I."/>
            <person name="Castelle C.J."/>
            <person name="Singh A."/>
            <person name="Wilkins M.J."/>
            <person name="Williams K.H."/>
            <person name="Banfield J.F."/>
        </authorList>
    </citation>
    <scope>NUCLEOTIDE SEQUENCE [LARGE SCALE GENOMIC DNA]</scope>
</reference>
<comment type="caution">
    <text evidence="2">The sequence shown here is derived from an EMBL/GenBank/DDBJ whole genome shotgun (WGS) entry which is preliminary data.</text>
</comment>
<gene>
    <name evidence="2" type="ORF">UT75_C0004G0028</name>
</gene>
<evidence type="ECO:0000256" key="1">
    <source>
        <dbReference type="SAM" id="Phobius"/>
    </source>
</evidence>
<protein>
    <submittedName>
        <fullName evidence="2">Uncharacterized protein</fullName>
    </submittedName>
</protein>
<dbReference type="Proteomes" id="UP000034072">
    <property type="component" value="Unassembled WGS sequence"/>
</dbReference>
<keyword evidence="1" id="KW-0812">Transmembrane</keyword>
<keyword evidence="1" id="KW-0472">Membrane</keyword>
<proteinExistence type="predicted"/>
<dbReference type="AlphaFoldDB" id="A0A0G0TSI2"/>
<keyword evidence="1" id="KW-1133">Transmembrane helix</keyword>
<dbReference type="EMBL" id="LBXZ01000004">
    <property type="protein sequence ID" value="KKR40817.1"/>
    <property type="molecule type" value="Genomic_DNA"/>
</dbReference>
<sequence>MLKSFATFRTESIIGAIFLALLSGFLIGFLFIQMKNLESDTLIIESNTGVAKNVSPLEMSLIDDWIIDYGIKIPGDKRYDYVFDKYPQKPWLGSNKK</sequence>
<name>A0A0G0TSI2_9BACT</name>
<evidence type="ECO:0000313" key="3">
    <source>
        <dbReference type="Proteomes" id="UP000034072"/>
    </source>
</evidence>
<organism evidence="2 3">
    <name type="scientific">Candidatus Yanofskybacteria bacterium GW2011_GWE2_40_11</name>
    <dbReference type="NCBI Taxonomy" id="1619033"/>
    <lineage>
        <taxon>Bacteria</taxon>
        <taxon>Candidatus Yanofskyibacteriota</taxon>
    </lineage>
</organism>
<accession>A0A0G0TSI2</accession>